<gene>
    <name evidence="2" type="ORF">G8770_20815</name>
</gene>
<protein>
    <recommendedName>
        <fullName evidence="4">Porin</fullName>
    </recommendedName>
</protein>
<evidence type="ECO:0000313" key="3">
    <source>
        <dbReference type="Proteomes" id="UP000787472"/>
    </source>
</evidence>
<dbReference type="InterPro" id="IPR023614">
    <property type="entry name" value="Porin_dom_sf"/>
</dbReference>
<keyword evidence="1" id="KW-0732">Signal</keyword>
<name>A0A9E5T4H1_9GAMM</name>
<evidence type="ECO:0000256" key="1">
    <source>
        <dbReference type="SAM" id="SignalP"/>
    </source>
</evidence>
<evidence type="ECO:0000313" key="2">
    <source>
        <dbReference type="EMBL" id="NHO67997.1"/>
    </source>
</evidence>
<evidence type="ECO:0008006" key="4">
    <source>
        <dbReference type="Google" id="ProtNLM"/>
    </source>
</evidence>
<dbReference type="Proteomes" id="UP000787472">
    <property type="component" value="Unassembled WGS sequence"/>
</dbReference>
<dbReference type="AlphaFoldDB" id="A0A9E5T4H1"/>
<feature type="chain" id="PRO_5039285423" description="Porin" evidence="1">
    <location>
        <begin position="22"/>
        <end position="364"/>
    </location>
</feature>
<comment type="caution">
    <text evidence="2">The sequence shown here is derived from an EMBL/GenBank/DDBJ whole genome shotgun (WGS) entry which is preliminary data.</text>
</comment>
<dbReference type="RefSeq" id="WP_167191581.1">
    <property type="nucleotide sequence ID" value="NZ_JAAONZ010000023.1"/>
</dbReference>
<dbReference type="InterPro" id="IPR010870">
    <property type="entry name" value="Porin_O/P"/>
</dbReference>
<feature type="signal peptide" evidence="1">
    <location>
        <begin position="1"/>
        <end position="21"/>
    </location>
</feature>
<sequence length="364" mass="40904">MTCLLSGALLTLGLHAPAAQADTASYDKIWDYAHLYENPNGNYLSLSGRLQVDAASFSAGQGSYDDMLWRRFRFGFVGQYRHTAFQLEGDFNLNNEDDNGYNRLTDAYLKWKLPNQLDLKVLKHSAGFTLDGKTSSKKLLTPQRNNLTNNLWFTAEYFSGASVSGPVNDDWSINAGLFSSDDSDEIGLTEASYFGLFSVGRKLSPGNFWQQGEVRLDYVYNDSDQAQNTRDFSQVVSLSSQFQFKQWGLATDLAAGNGDLGQKDIWGLVIMPSYRQTDITQWVMRYSYLDSKGQGGLRLHRYEREIVGGRGDRYNELYAGATFFLYGHKAKINVGVQYTHMEDSKNAGGDYEGVGVTLALRTYW</sequence>
<reference evidence="2" key="1">
    <citation type="submission" date="2020-03" db="EMBL/GenBank/DDBJ databases">
        <authorList>
            <person name="Guo F."/>
        </authorList>
    </citation>
    <scope>NUCLEOTIDE SEQUENCE</scope>
    <source>
        <strain evidence="2">JCM 30134</strain>
    </source>
</reference>
<dbReference type="EMBL" id="JAAONZ010000023">
    <property type="protein sequence ID" value="NHO67997.1"/>
    <property type="molecule type" value="Genomic_DNA"/>
</dbReference>
<dbReference type="Gene3D" id="2.40.160.10">
    <property type="entry name" value="Porin"/>
    <property type="match status" value="1"/>
</dbReference>
<dbReference type="Pfam" id="PF07396">
    <property type="entry name" value="Porin_O_P"/>
    <property type="match status" value="1"/>
</dbReference>
<dbReference type="SUPFAM" id="SSF56935">
    <property type="entry name" value="Porins"/>
    <property type="match status" value="1"/>
</dbReference>
<proteinExistence type="predicted"/>
<accession>A0A9E5T4H1</accession>
<keyword evidence="3" id="KW-1185">Reference proteome</keyword>
<organism evidence="2 3">
    <name type="scientific">Pseudomaricurvus hydrocarbonicus</name>
    <dbReference type="NCBI Taxonomy" id="1470433"/>
    <lineage>
        <taxon>Bacteria</taxon>
        <taxon>Pseudomonadati</taxon>
        <taxon>Pseudomonadota</taxon>
        <taxon>Gammaproteobacteria</taxon>
        <taxon>Cellvibrionales</taxon>
        <taxon>Cellvibrionaceae</taxon>
        <taxon>Pseudomaricurvus</taxon>
    </lineage>
</organism>